<dbReference type="InterPro" id="IPR002509">
    <property type="entry name" value="NODB_dom"/>
</dbReference>
<gene>
    <name evidence="2" type="primary">pgdA_3</name>
    <name evidence="2" type="ORF">CLTHE_07290</name>
</gene>
<dbReference type="CDD" id="cd10944">
    <property type="entry name" value="CE4_SmPgdA_like"/>
    <property type="match status" value="1"/>
</dbReference>
<protein>
    <submittedName>
        <fullName evidence="2">Peptidoglycan-N-acetylglucosamine deacetylase</fullName>
        <ecNumber evidence="2">3.5.1.104</ecNumber>
    </submittedName>
</protein>
<feature type="domain" description="NodB homology" evidence="1">
    <location>
        <begin position="33"/>
        <end position="220"/>
    </location>
</feature>
<dbReference type="SUPFAM" id="SSF88713">
    <property type="entry name" value="Glycoside hydrolase/deacetylase"/>
    <property type="match status" value="1"/>
</dbReference>
<sequence>MKNKFKLIFVSLCVLVSIISFIPIEAFSMSDEKVIYLTFDDGPSKGPCSEILDILKEENVKGTFFILGNEIKGNEDVLKRIYDEGHSIGLHSMTHEKKNLYNNENDFLNEMVQVQDLIEKTVGFKSNILRFPFGANNNTYKLKKSLVELLHNNNFKIYDWTVDTRDGELYNASPETFIKNSKSKDNNITLLMHCGSANKNSPKALKSIISYYKENNYTFKTIDQSTPEIFHYVK</sequence>
<dbReference type="Gene3D" id="3.20.20.370">
    <property type="entry name" value="Glycoside hydrolase/deacetylase"/>
    <property type="match status" value="1"/>
</dbReference>
<dbReference type="Pfam" id="PF01522">
    <property type="entry name" value="Polysacc_deac_1"/>
    <property type="match status" value="1"/>
</dbReference>
<evidence type="ECO:0000313" key="2">
    <source>
        <dbReference type="EMBL" id="OPX49347.1"/>
    </source>
</evidence>
<name>A0A1V4SXL4_9CLOT</name>
<proteinExistence type="predicted"/>
<dbReference type="EMBL" id="LTAY01000025">
    <property type="protein sequence ID" value="OPX49347.1"/>
    <property type="molecule type" value="Genomic_DNA"/>
</dbReference>
<organism evidence="2 3">
    <name type="scientific">Clostridium thermobutyricum DSM 4928</name>
    <dbReference type="NCBI Taxonomy" id="1121339"/>
    <lineage>
        <taxon>Bacteria</taxon>
        <taxon>Bacillati</taxon>
        <taxon>Bacillota</taxon>
        <taxon>Clostridia</taxon>
        <taxon>Eubacteriales</taxon>
        <taxon>Clostridiaceae</taxon>
        <taxon>Clostridium</taxon>
    </lineage>
</organism>
<evidence type="ECO:0000259" key="1">
    <source>
        <dbReference type="PROSITE" id="PS51677"/>
    </source>
</evidence>
<evidence type="ECO:0000313" key="3">
    <source>
        <dbReference type="Proteomes" id="UP000191448"/>
    </source>
</evidence>
<dbReference type="PROSITE" id="PS51677">
    <property type="entry name" value="NODB"/>
    <property type="match status" value="1"/>
</dbReference>
<keyword evidence="2" id="KW-0378">Hydrolase</keyword>
<comment type="caution">
    <text evidence="2">The sequence shown here is derived from an EMBL/GenBank/DDBJ whole genome shotgun (WGS) entry which is preliminary data.</text>
</comment>
<dbReference type="Proteomes" id="UP000191448">
    <property type="component" value="Unassembled WGS sequence"/>
</dbReference>
<dbReference type="RefSeq" id="WP_080022046.1">
    <property type="nucleotide sequence ID" value="NZ_LTAY01000025.1"/>
</dbReference>
<dbReference type="InterPro" id="IPR050248">
    <property type="entry name" value="Polysacc_deacetylase_ArnD"/>
</dbReference>
<dbReference type="OrthoDB" id="258610at2"/>
<reference evidence="2 3" key="1">
    <citation type="submission" date="2016-02" db="EMBL/GenBank/DDBJ databases">
        <title>Genome sequence of Clostridium thermobutyricum DSM 4928.</title>
        <authorList>
            <person name="Poehlein A."/>
            <person name="Daniel R."/>
        </authorList>
    </citation>
    <scope>NUCLEOTIDE SEQUENCE [LARGE SCALE GENOMIC DNA]</scope>
    <source>
        <strain evidence="2 3">DSM 4928</strain>
    </source>
</reference>
<dbReference type="InterPro" id="IPR011330">
    <property type="entry name" value="Glyco_hydro/deAcase_b/a-brl"/>
</dbReference>
<dbReference type="GO" id="GO:0005975">
    <property type="term" value="P:carbohydrate metabolic process"/>
    <property type="evidence" value="ECO:0007669"/>
    <property type="project" value="InterPro"/>
</dbReference>
<dbReference type="AlphaFoldDB" id="A0A1V4SXL4"/>
<accession>A0A1V4SXL4</accession>
<dbReference type="PANTHER" id="PTHR10587">
    <property type="entry name" value="GLYCOSYL TRANSFERASE-RELATED"/>
    <property type="match status" value="1"/>
</dbReference>
<dbReference type="EC" id="3.5.1.104" evidence="2"/>
<dbReference type="PANTHER" id="PTHR10587:SF125">
    <property type="entry name" value="POLYSACCHARIDE DEACETYLASE YHEN-RELATED"/>
    <property type="match status" value="1"/>
</dbReference>
<dbReference type="GO" id="GO:0016810">
    <property type="term" value="F:hydrolase activity, acting on carbon-nitrogen (but not peptide) bonds"/>
    <property type="evidence" value="ECO:0007669"/>
    <property type="project" value="InterPro"/>
</dbReference>